<evidence type="ECO:0000313" key="3">
    <source>
        <dbReference type="Proteomes" id="UP000199527"/>
    </source>
</evidence>
<feature type="domain" description="PDZ" evidence="1">
    <location>
        <begin position="151"/>
        <end position="222"/>
    </location>
</feature>
<dbReference type="Pfam" id="PF13180">
    <property type="entry name" value="PDZ_2"/>
    <property type="match status" value="1"/>
</dbReference>
<organism evidence="2 3">
    <name type="scientific">Ferrimonas sediminum</name>
    <dbReference type="NCBI Taxonomy" id="718193"/>
    <lineage>
        <taxon>Bacteria</taxon>
        <taxon>Pseudomonadati</taxon>
        <taxon>Pseudomonadota</taxon>
        <taxon>Gammaproteobacteria</taxon>
        <taxon>Alteromonadales</taxon>
        <taxon>Ferrimonadaceae</taxon>
        <taxon>Ferrimonas</taxon>
    </lineage>
</organism>
<dbReference type="SUPFAM" id="SSF50156">
    <property type="entry name" value="PDZ domain-like"/>
    <property type="match status" value="1"/>
</dbReference>
<evidence type="ECO:0000259" key="1">
    <source>
        <dbReference type="SMART" id="SM00228"/>
    </source>
</evidence>
<name>A0A1G8NLB1_9GAMM</name>
<dbReference type="Gene3D" id="2.30.42.10">
    <property type="match status" value="1"/>
</dbReference>
<evidence type="ECO:0000313" key="2">
    <source>
        <dbReference type="EMBL" id="SDI80968.1"/>
    </source>
</evidence>
<dbReference type="EMBL" id="FNEM01000003">
    <property type="protein sequence ID" value="SDI80968.1"/>
    <property type="molecule type" value="Genomic_DNA"/>
</dbReference>
<keyword evidence="3" id="KW-1185">Reference proteome</keyword>
<dbReference type="OrthoDB" id="6266363at2"/>
<dbReference type="AlphaFoldDB" id="A0A1G8NLB1"/>
<dbReference type="InterPro" id="IPR001478">
    <property type="entry name" value="PDZ"/>
</dbReference>
<protein>
    <submittedName>
        <fullName evidence="2">PDZ domain-containing protein</fullName>
    </submittedName>
</protein>
<dbReference type="InterPro" id="IPR036034">
    <property type="entry name" value="PDZ_sf"/>
</dbReference>
<gene>
    <name evidence="2" type="ORF">SAMN04488540_103160</name>
</gene>
<dbReference type="Proteomes" id="UP000199527">
    <property type="component" value="Unassembled WGS sequence"/>
</dbReference>
<dbReference type="RefSeq" id="WP_090363054.1">
    <property type="nucleotide sequence ID" value="NZ_FNEM01000003.1"/>
</dbReference>
<proteinExistence type="predicted"/>
<reference evidence="3" key="1">
    <citation type="submission" date="2016-10" db="EMBL/GenBank/DDBJ databases">
        <authorList>
            <person name="Varghese N."/>
            <person name="Submissions S."/>
        </authorList>
    </citation>
    <scope>NUCLEOTIDE SEQUENCE [LARGE SCALE GENOMIC DNA]</scope>
    <source>
        <strain evidence="3">DSM 23317</strain>
    </source>
</reference>
<dbReference type="SMART" id="SM00228">
    <property type="entry name" value="PDZ"/>
    <property type="match status" value="1"/>
</dbReference>
<sequence length="244" mass="25943">MVVKSLSWGVAGVLVGALGASLLGPAVELPVPEPAALSQLQEENRLLNQELALLMAVVYHIAERHDIPLAGLAPADARQASADSSPATEAVVSVAQEVAMAERALAQIQQAMTLDQALQHQALSEGWAFDASLKRQRLAIWQQARQSVSSQAYGDALARAGLPNQLYVGSVYSNSEASRQGVQPGDVILAIDGQRAFNREDLKLAGLASEGASVEVELMRGHQSLTVWLSTLSQGLEVYSRSVR</sequence>
<accession>A0A1G8NLB1</accession>